<comment type="caution">
    <text evidence="1">The sequence shown here is derived from an EMBL/GenBank/DDBJ whole genome shotgun (WGS) entry which is preliminary data.</text>
</comment>
<dbReference type="AlphaFoldDB" id="A0A2S8S316"/>
<dbReference type="Proteomes" id="UP000238338">
    <property type="component" value="Unassembled WGS sequence"/>
</dbReference>
<accession>A0A2S8S316</accession>
<name>A0A2S8S316_9RHOB</name>
<keyword evidence="2" id="KW-1185">Reference proteome</keyword>
<organism evidence="1 2">
    <name type="scientific">Albidovulum denitrificans</name>
    <dbReference type="NCBI Taxonomy" id="404881"/>
    <lineage>
        <taxon>Bacteria</taxon>
        <taxon>Pseudomonadati</taxon>
        <taxon>Pseudomonadota</taxon>
        <taxon>Alphaproteobacteria</taxon>
        <taxon>Rhodobacterales</taxon>
        <taxon>Paracoccaceae</taxon>
        <taxon>Albidovulum</taxon>
    </lineage>
</organism>
<proteinExistence type="predicted"/>
<evidence type="ECO:0000313" key="2">
    <source>
        <dbReference type="Proteomes" id="UP000238338"/>
    </source>
</evidence>
<dbReference type="EMBL" id="PVEP01000011">
    <property type="protein sequence ID" value="PQV55164.1"/>
    <property type="molecule type" value="Genomic_DNA"/>
</dbReference>
<dbReference type="OrthoDB" id="7916272at2"/>
<gene>
    <name evidence="1" type="ORF">LX70_03682</name>
</gene>
<protein>
    <submittedName>
        <fullName evidence="1">Uncharacterized protein</fullName>
    </submittedName>
</protein>
<dbReference type="RefSeq" id="WP_105516275.1">
    <property type="nucleotide sequence ID" value="NZ_PVEP01000011.1"/>
</dbReference>
<sequence>MDKFADYPTTLTAPGRDAIAIVPDDLGDLSMMPRALFVGQGGNLTVRMAGGQDVTFEAVSGGTILPVRVRRVYATGTTASALVALW</sequence>
<evidence type="ECO:0000313" key="1">
    <source>
        <dbReference type="EMBL" id="PQV55164.1"/>
    </source>
</evidence>
<reference evidence="1 2" key="1">
    <citation type="submission" date="2018-02" db="EMBL/GenBank/DDBJ databases">
        <title>Genomic Encyclopedia of Archaeal and Bacterial Type Strains, Phase II (KMG-II): from individual species to whole genera.</title>
        <authorList>
            <person name="Goeker M."/>
        </authorList>
    </citation>
    <scope>NUCLEOTIDE SEQUENCE [LARGE SCALE GENOMIC DNA]</scope>
    <source>
        <strain evidence="1 2">DSM 18921</strain>
    </source>
</reference>